<dbReference type="KEGG" id="zpl:ZBT109_2012"/>
<dbReference type="EMBL" id="AP018933">
    <property type="protein sequence ID" value="BBG30758.1"/>
    <property type="molecule type" value="Genomic_DNA"/>
</dbReference>
<dbReference type="Pfam" id="PF00107">
    <property type="entry name" value="ADH_zinc_N"/>
    <property type="match status" value="1"/>
</dbReference>
<name>A0A348HGK6_9GAMM</name>
<evidence type="ECO:0000313" key="9">
    <source>
        <dbReference type="Proteomes" id="UP000267342"/>
    </source>
</evidence>
<dbReference type="InterPro" id="IPR002328">
    <property type="entry name" value="ADH_Zn_CS"/>
</dbReference>
<dbReference type="STRING" id="1123510.GCA_000620025_01172"/>
<dbReference type="SMART" id="SM00829">
    <property type="entry name" value="PKS_ER"/>
    <property type="match status" value="1"/>
</dbReference>
<keyword evidence="9" id="KW-1185">Reference proteome</keyword>
<dbReference type="Gene3D" id="3.40.50.720">
    <property type="entry name" value="NAD(P)-binding Rossmann-like Domain"/>
    <property type="match status" value="1"/>
</dbReference>
<dbReference type="Gene3D" id="3.90.180.10">
    <property type="entry name" value="Medium-chain alcohol dehydrogenases, catalytic domain"/>
    <property type="match status" value="1"/>
</dbReference>
<gene>
    <name evidence="8" type="ORF">ZBT109_2012</name>
</gene>
<evidence type="ECO:0000256" key="3">
    <source>
        <dbReference type="ARBA" id="ARBA00022723"/>
    </source>
</evidence>
<dbReference type="Proteomes" id="UP000267342">
    <property type="component" value="Chromosome"/>
</dbReference>
<evidence type="ECO:0000256" key="5">
    <source>
        <dbReference type="ARBA" id="ARBA00023002"/>
    </source>
</evidence>
<dbReference type="GO" id="GO:0000721">
    <property type="term" value="F:(R,R)-butanediol dehydrogenase activity"/>
    <property type="evidence" value="ECO:0007669"/>
    <property type="project" value="TreeGrafter"/>
</dbReference>
<dbReference type="InterPro" id="IPR013154">
    <property type="entry name" value="ADH-like_N"/>
</dbReference>
<protein>
    <submittedName>
        <fullName evidence="8">Threonine dehydrogenase</fullName>
    </submittedName>
</protein>
<dbReference type="SUPFAM" id="SSF50129">
    <property type="entry name" value="GroES-like"/>
    <property type="match status" value="1"/>
</dbReference>
<evidence type="ECO:0000313" key="8">
    <source>
        <dbReference type="EMBL" id="BBG30758.1"/>
    </source>
</evidence>
<reference evidence="8 9" key="1">
    <citation type="submission" date="2018-09" db="EMBL/GenBank/DDBJ databases">
        <title>Zymobacter palmae IAM14233 (=T109) whole genome analysis.</title>
        <authorList>
            <person name="Yanase H."/>
        </authorList>
    </citation>
    <scope>NUCLEOTIDE SEQUENCE [LARGE SCALE GENOMIC DNA]</scope>
    <source>
        <strain evidence="8 9">IAM14233</strain>
    </source>
</reference>
<dbReference type="PANTHER" id="PTHR43161">
    <property type="entry name" value="SORBITOL DEHYDROGENASE"/>
    <property type="match status" value="1"/>
</dbReference>
<proteinExistence type="inferred from homology"/>
<evidence type="ECO:0000256" key="4">
    <source>
        <dbReference type="ARBA" id="ARBA00022833"/>
    </source>
</evidence>
<keyword evidence="4 6" id="KW-0862">Zinc</keyword>
<dbReference type="InterPro" id="IPR036291">
    <property type="entry name" value="NAD(P)-bd_dom_sf"/>
</dbReference>
<dbReference type="InterPro" id="IPR020843">
    <property type="entry name" value="ER"/>
</dbReference>
<evidence type="ECO:0000259" key="7">
    <source>
        <dbReference type="SMART" id="SM00829"/>
    </source>
</evidence>
<comment type="cofactor">
    <cofactor evidence="1 6">
        <name>Zn(2+)</name>
        <dbReference type="ChEBI" id="CHEBI:29105"/>
    </cofactor>
</comment>
<dbReference type="CDD" id="cd08233">
    <property type="entry name" value="butanediol_DH_like"/>
    <property type="match status" value="1"/>
</dbReference>
<dbReference type="OrthoDB" id="9773078at2"/>
<keyword evidence="3 6" id="KW-0479">Metal-binding</keyword>
<dbReference type="InterPro" id="IPR011032">
    <property type="entry name" value="GroES-like_sf"/>
</dbReference>
<feature type="domain" description="Enoyl reductase (ER)" evidence="7">
    <location>
        <begin position="7"/>
        <end position="346"/>
    </location>
</feature>
<dbReference type="SUPFAM" id="SSF51735">
    <property type="entry name" value="NAD(P)-binding Rossmann-fold domains"/>
    <property type="match status" value="1"/>
</dbReference>
<sequence length="351" mass="37806">MKALRWHARRDLRIDDIDSRAPGTGEVRINVAWCGICGTDLHEYNAGPVIIPTEAPHPLTGETAPVVLGHELSGTIAEVGEGVTEWKVGDRVTVEPLLFNPDSPSSRQGDYHLCEDGGLIGISGIGGGFAEEVTLSEKLLHRLPDEVSLEQGALVEPVAVAVHAVRSSAFKPGDRVAIFGAGAIGLMLVETLKAAGAQDIYVVQRSEARRRKAEEMGAITIDPSAVDPVEKLIELTRGGVDVAFEVTGASRMLQASLSCTRSHGQTVVVSVWEEPATVQPNVLLLKERNVMGVFAYRNVFPTVISLMKRGFFKTEDFVTARIPLADAIEEGFERLNTDKTQIKVLVSPSLA</sequence>
<dbReference type="AlphaFoldDB" id="A0A348HGK6"/>
<dbReference type="PANTHER" id="PTHR43161:SF26">
    <property type="entry name" value="GALACTITOL 1-PHOSPHATE 5-DEHYDROGENASE"/>
    <property type="match status" value="1"/>
</dbReference>
<evidence type="ECO:0000256" key="2">
    <source>
        <dbReference type="ARBA" id="ARBA00008072"/>
    </source>
</evidence>
<accession>A0A348HGK6</accession>
<dbReference type="PROSITE" id="PS00059">
    <property type="entry name" value="ADH_ZINC"/>
    <property type="match status" value="1"/>
</dbReference>
<comment type="similarity">
    <text evidence="2 6">Belongs to the zinc-containing alcohol dehydrogenase family.</text>
</comment>
<dbReference type="Pfam" id="PF08240">
    <property type="entry name" value="ADH_N"/>
    <property type="match status" value="1"/>
</dbReference>
<keyword evidence="5" id="KW-0560">Oxidoreductase</keyword>
<evidence type="ECO:0000256" key="1">
    <source>
        <dbReference type="ARBA" id="ARBA00001947"/>
    </source>
</evidence>
<dbReference type="RefSeq" id="WP_027704711.1">
    <property type="nucleotide sequence ID" value="NZ_AP018933.1"/>
</dbReference>
<dbReference type="GO" id="GO:0008270">
    <property type="term" value="F:zinc ion binding"/>
    <property type="evidence" value="ECO:0007669"/>
    <property type="project" value="InterPro"/>
</dbReference>
<organism evidence="8 9">
    <name type="scientific">Zymobacter palmae</name>
    <dbReference type="NCBI Taxonomy" id="33074"/>
    <lineage>
        <taxon>Bacteria</taxon>
        <taxon>Pseudomonadati</taxon>
        <taxon>Pseudomonadota</taxon>
        <taxon>Gammaproteobacteria</taxon>
        <taxon>Oceanospirillales</taxon>
        <taxon>Halomonadaceae</taxon>
        <taxon>Zymobacter group</taxon>
        <taxon>Zymobacter</taxon>
    </lineage>
</organism>
<evidence type="ECO:0000256" key="6">
    <source>
        <dbReference type="RuleBase" id="RU361277"/>
    </source>
</evidence>
<dbReference type="InterPro" id="IPR013149">
    <property type="entry name" value="ADH-like_C"/>
</dbReference>